<evidence type="ECO:0000313" key="8">
    <source>
        <dbReference type="EMBL" id="MBK1877446.1"/>
    </source>
</evidence>
<evidence type="ECO:0000313" key="9">
    <source>
        <dbReference type="Proteomes" id="UP000617628"/>
    </source>
</evidence>
<dbReference type="PANTHER" id="PTHR43108">
    <property type="entry name" value="N-ACETYLGLUCOSAMINE-6-SULFATASE FAMILY MEMBER"/>
    <property type="match status" value="1"/>
</dbReference>
<dbReference type="Proteomes" id="UP000617628">
    <property type="component" value="Unassembled WGS sequence"/>
</dbReference>
<dbReference type="Gene3D" id="3.40.720.10">
    <property type="entry name" value="Alkaline Phosphatase, subunit A"/>
    <property type="match status" value="1"/>
</dbReference>
<comment type="similarity">
    <text evidence="1">Belongs to the sulfatase family.</text>
</comment>
<evidence type="ECO:0000256" key="4">
    <source>
        <dbReference type="ARBA" id="ARBA00023180"/>
    </source>
</evidence>
<evidence type="ECO:0000256" key="6">
    <source>
        <dbReference type="SAM" id="SignalP"/>
    </source>
</evidence>
<keyword evidence="9" id="KW-1185">Reference proteome</keyword>
<dbReference type="InterPro" id="IPR000917">
    <property type="entry name" value="Sulfatase_N"/>
</dbReference>
<feature type="signal peptide" evidence="6">
    <location>
        <begin position="1"/>
        <end position="17"/>
    </location>
</feature>
<feature type="coiled-coil region" evidence="5">
    <location>
        <begin position="488"/>
        <end position="515"/>
    </location>
</feature>
<dbReference type="RefSeq" id="WP_200355661.1">
    <property type="nucleotide sequence ID" value="NZ_JAENIL010000018.1"/>
</dbReference>
<comment type="caution">
    <text evidence="8">The sequence shown here is derived from an EMBL/GenBank/DDBJ whole genome shotgun (WGS) entry which is preliminary data.</text>
</comment>
<sequence length="528" mass="60194">MNSVLRYLFSSFTSVSAGLTFVWSIAAASAEAAKRPNILFIMSDDHATNAISAYGSHLTDVFKTPNIDRLAKEGIRMDRTFCVNAICTPSRASILTGQYGHINGVKTLRDPIPADAINVADLLRKGGFQTALIGKWHLHTEPFGFDYWKVGPGQGYYHDPIFLEKGTPYKTGRDAGPRVEGYYTDLITDYALDWLENWDESKPFALFLHHKAPHGRWEPADRHKSFLEDVELPEPDSLWEDFSHRSEATRDFGTSISHRLADRRNMIDDVTSPKWAAGPIDVTGMTETEKTKAAYQKYVKDYLRCVKAVDENIGRVLEYLEESGLEENTLVIYTSDQGMFLGEHDYFDKRWIYEEAFRMPFIARLPGNIPAGSHTEALCANIDFAPTLLSYAGLPVPEEMQGKGFRSILETGKQPEGWRESVYYRYWMHLNGHHNPGHFGVRTDRYKLIFIYGLPLGSSGAVDRQTPAGWEFYDLEKDPNEINNSYNNPEYRAVIEELKLELLRLKDEYQDGDEAYPDLQKVIAEHWN</sequence>
<name>A0A934VL69_9BACT</name>
<gene>
    <name evidence="8" type="ORF">JIN87_11255</name>
</gene>
<evidence type="ECO:0000256" key="5">
    <source>
        <dbReference type="SAM" id="Coils"/>
    </source>
</evidence>
<organism evidence="8 9">
    <name type="scientific">Pelagicoccus mobilis</name>
    <dbReference type="NCBI Taxonomy" id="415221"/>
    <lineage>
        <taxon>Bacteria</taxon>
        <taxon>Pseudomonadati</taxon>
        <taxon>Verrucomicrobiota</taxon>
        <taxon>Opitutia</taxon>
        <taxon>Puniceicoccales</taxon>
        <taxon>Pelagicoccaceae</taxon>
        <taxon>Pelagicoccus</taxon>
    </lineage>
</organism>
<dbReference type="PROSITE" id="PS00523">
    <property type="entry name" value="SULFATASE_1"/>
    <property type="match status" value="1"/>
</dbReference>
<accession>A0A934VL69</accession>
<keyword evidence="3" id="KW-0378">Hydrolase</keyword>
<evidence type="ECO:0000256" key="3">
    <source>
        <dbReference type="ARBA" id="ARBA00022801"/>
    </source>
</evidence>
<dbReference type="InterPro" id="IPR017850">
    <property type="entry name" value="Alkaline_phosphatase_core_sf"/>
</dbReference>
<reference evidence="8" key="1">
    <citation type="submission" date="2021-01" db="EMBL/GenBank/DDBJ databases">
        <title>Modified the classification status of verrucomicrobia.</title>
        <authorList>
            <person name="Feng X."/>
        </authorList>
    </citation>
    <scope>NUCLEOTIDE SEQUENCE</scope>
    <source>
        <strain evidence="8">KCTC 13126</strain>
    </source>
</reference>
<evidence type="ECO:0000256" key="2">
    <source>
        <dbReference type="ARBA" id="ARBA00022729"/>
    </source>
</evidence>
<dbReference type="GO" id="GO:0016787">
    <property type="term" value="F:hydrolase activity"/>
    <property type="evidence" value="ECO:0007669"/>
    <property type="project" value="UniProtKB-KW"/>
</dbReference>
<evidence type="ECO:0000259" key="7">
    <source>
        <dbReference type="Pfam" id="PF00884"/>
    </source>
</evidence>
<dbReference type="Pfam" id="PF00884">
    <property type="entry name" value="Sulfatase"/>
    <property type="match status" value="1"/>
</dbReference>
<feature type="domain" description="Sulfatase N-terminal" evidence="7">
    <location>
        <begin position="36"/>
        <end position="393"/>
    </location>
</feature>
<keyword evidence="2 6" id="KW-0732">Signal</keyword>
<keyword evidence="5" id="KW-0175">Coiled coil</keyword>
<evidence type="ECO:0000256" key="1">
    <source>
        <dbReference type="ARBA" id="ARBA00008779"/>
    </source>
</evidence>
<dbReference type="CDD" id="cd16031">
    <property type="entry name" value="G6S_like"/>
    <property type="match status" value="1"/>
</dbReference>
<proteinExistence type="inferred from homology"/>
<keyword evidence="4" id="KW-0325">Glycoprotein</keyword>
<dbReference type="AlphaFoldDB" id="A0A934VL69"/>
<protein>
    <submittedName>
        <fullName evidence="8">Sulfatase</fullName>
    </submittedName>
</protein>
<dbReference type="EMBL" id="JAENIL010000018">
    <property type="protein sequence ID" value="MBK1877446.1"/>
    <property type="molecule type" value="Genomic_DNA"/>
</dbReference>
<feature type="chain" id="PRO_5037135923" evidence="6">
    <location>
        <begin position="18"/>
        <end position="528"/>
    </location>
</feature>
<dbReference type="InterPro" id="IPR024607">
    <property type="entry name" value="Sulfatase_CS"/>
</dbReference>
<dbReference type="PANTHER" id="PTHR43108:SF6">
    <property type="entry name" value="N-SULPHOGLUCOSAMINE SULPHOHYDROLASE"/>
    <property type="match status" value="1"/>
</dbReference>
<dbReference type="SUPFAM" id="SSF53649">
    <property type="entry name" value="Alkaline phosphatase-like"/>
    <property type="match status" value="1"/>
</dbReference>